<dbReference type="Gene3D" id="3.40.50.150">
    <property type="entry name" value="Vaccinia Virus protein VP39"/>
    <property type="match status" value="1"/>
</dbReference>
<dbReference type="AlphaFoldDB" id="A0A1W5ZZZ5"/>
<proteinExistence type="predicted"/>
<evidence type="ECO:0000259" key="2">
    <source>
        <dbReference type="Pfam" id="PF13649"/>
    </source>
</evidence>
<reference evidence="3 4" key="1">
    <citation type="submission" date="2017-04" db="EMBL/GenBank/DDBJ databases">
        <title>The whole genome sequencing and assembly of Halobacillus mangrovi strain.</title>
        <authorList>
            <person name="Lee S.-J."/>
            <person name="Park M.-K."/>
            <person name="Kim J.-Y."/>
            <person name="Lee Y.-J."/>
            <person name="Yi H."/>
            <person name="Bahn Y.-S."/>
            <person name="Kim J.F."/>
            <person name="Lee D.-W."/>
        </authorList>
    </citation>
    <scope>NUCLEOTIDE SEQUENCE [LARGE SCALE GENOMIC DNA]</scope>
    <source>
        <strain evidence="3 4">KTB 131</strain>
    </source>
</reference>
<evidence type="ECO:0000256" key="1">
    <source>
        <dbReference type="ARBA" id="ARBA00022679"/>
    </source>
</evidence>
<accession>A0A1W5ZZZ5</accession>
<evidence type="ECO:0000313" key="3">
    <source>
        <dbReference type="EMBL" id="ARI78863.1"/>
    </source>
</evidence>
<dbReference type="EMBL" id="CP020772">
    <property type="protein sequence ID" value="ARI78863.1"/>
    <property type="molecule type" value="Genomic_DNA"/>
</dbReference>
<dbReference type="InterPro" id="IPR041698">
    <property type="entry name" value="Methyltransf_25"/>
</dbReference>
<dbReference type="GO" id="GO:0008168">
    <property type="term" value="F:methyltransferase activity"/>
    <property type="evidence" value="ECO:0007669"/>
    <property type="project" value="UniProtKB-KW"/>
</dbReference>
<evidence type="ECO:0000313" key="4">
    <source>
        <dbReference type="Proteomes" id="UP000192527"/>
    </source>
</evidence>
<dbReference type="STRING" id="402384.HM131_19445"/>
<dbReference type="PANTHER" id="PTHR43861">
    <property type="entry name" value="TRANS-ACONITATE 2-METHYLTRANSFERASE-RELATED"/>
    <property type="match status" value="1"/>
</dbReference>
<keyword evidence="4" id="KW-1185">Reference proteome</keyword>
<dbReference type="CDD" id="cd02440">
    <property type="entry name" value="AdoMet_MTases"/>
    <property type="match status" value="1"/>
</dbReference>
<dbReference type="Pfam" id="PF13649">
    <property type="entry name" value="Methyltransf_25"/>
    <property type="match status" value="1"/>
</dbReference>
<feature type="domain" description="Methyltransferase" evidence="2">
    <location>
        <begin position="44"/>
        <end position="139"/>
    </location>
</feature>
<sequence>MLYEQFSKPKGFLGKCAGWFMVQENNELNDWTLSFLTIEENDRILEIGFGPAEALKKAAKYNGVELFGIDPSEAMLETALRRLNKASRPKQICLRNGEASDLRKFHQPLDKIYAINNVTFWEDPVKTLTHLRSLLRERGKIALTIQPHEEGAGDDTTDVLGGQLKTLLHKAGFQNIEIFIKPSNPNNAVCAVAMN</sequence>
<keyword evidence="3" id="KW-0489">Methyltransferase</keyword>
<keyword evidence="1 3" id="KW-0808">Transferase</keyword>
<dbReference type="KEGG" id="hmn:HM131_19445"/>
<dbReference type="GO" id="GO:0032259">
    <property type="term" value="P:methylation"/>
    <property type="evidence" value="ECO:0007669"/>
    <property type="project" value="UniProtKB-KW"/>
</dbReference>
<name>A0A1W5ZZZ5_9BACI</name>
<dbReference type="InterPro" id="IPR029063">
    <property type="entry name" value="SAM-dependent_MTases_sf"/>
</dbReference>
<dbReference type="OrthoDB" id="9772751at2"/>
<gene>
    <name evidence="3" type="ORF">HM131_19445</name>
</gene>
<dbReference type="Proteomes" id="UP000192527">
    <property type="component" value="Chromosome"/>
</dbReference>
<dbReference type="SUPFAM" id="SSF53335">
    <property type="entry name" value="S-adenosyl-L-methionine-dependent methyltransferases"/>
    <property type="match status" value="1"/>
</dbReference>
<organism evidence="3 4">
    <name type="scientific">Halobacillus mangrovi</name>
    <dbReference type="NCBI Taxonomy" id="402384"/>
    <lineage>
        <taxon>Bacteria</taxon>
        <taxon>Bacillati</taxon>
        <taxon>Bacillota</taxon>
        <taxon>Bacilli</taxon>
        <taxon>Bacillales</taxon>
        <taxon>Bacillaceae</taxon>
        <taxon>Halobacillus</taxon>
    </lineage>
</organism>
<protein>
    <submittedName>
        <fullName evidence="3">SAM-dependent methyltransferase</fullName>
    </submittedName>
</protein>